<evidence type="ECO:0000313" key="3">
    <source>
        <dbReference type="EMBL" id="GEO20588.1"/>
    </source>
</evidence>
<evidence type="ECO:0000259" key="1">
    <source>
        <dbReference type="Pfam" id="PF04773"/>
    </source>
</evidence>
<proteinExistence type="predicted"/>
<comment type="caution">
    <text evidence="3">The sequence shown here is derived from an EMBL/GenBank/DDBJ whole genome shotgun (WGS) entry which is preliminary data.</text>
</comment>
<dbReference type="InterPro" id="IPR032508">
    <property type="entry name" value="FecR_C"/>
</dbReference>
<gene>
    <name evidence="3" type="ORF">CQA01_11220</name>
</gene>
<dbReference type="Pfam" id="PF04773">
    <property type="entry name" value="FecR"/>
    <property type="match status" value="1"/>
</dbReference>
<evidence type="ECO:0000313" key="4">
    <source>
        <dbReference type="Proteomes" id="UP000321301"/>
    </source>
</evidence>
<dbReference type="AlphaFoldDB" id="A0A512C8Q1"/>
<dbReference type="Gene3D" id="3.55.50.30">
    <property type="match status" value="1"/>
</dbReference>
<dbReference type="GO" id="GO:0016989">
    <property type="term" value="F:sigma factor antagonist activity"/>
    <property type="evidence" value="ECO:0007669"/>
    <property type="project" value="TreeGrafter"/>
</dbReference>
<dbReference type="InterPro" id="IPR012373">
    <property type="entry name" value="Ferrdict_sens_TM"/>
</dbReference>
<evidence type="ECO:0008006" key="5">
    <source>
        <dbReference type="Google" id="ProtNLM"/>
    </source>
</evidence>
<organism evidence="3 4">
    <name type="scientific">Cyclobacterium qasimii</name>
    <dbReference type="NCBI Taxonomy" id="1350429"/>
    <lineage>
        <taxon>Bacteria</taxon>
        <taxon>Pseudomonadati</taxon>
        <taxon>Bacteroidota</taxon>
        <taxon>Cytophagia</taxon>
        <taxon>Cytophagales</taxon>
        <taxon>Cyclobacteriaceae</taxon>
        <taxon>Cyclobacterium</taxon>
    </lineage>
</organism>
<feature type="domain" description="Protein FecR C-terminal" evidence="2">
    <location>
        <begin position="283"/>
        <end position="349"/>
    </location>
</feature>
<sequence>MGNKEETSLVLLTNPEFVQWVLHPNKELDIYWKNWIRVHPDSLPEVKEAREILLGLKHKPLHVSQDVKSRMLQNILANDQAVSSELSRYSFDYKESKSWLTIKQWYKVAVILVLTCYSGYLLNQFIGSENPIEEIEKIQPALITKITHSGEKLNFKLPDGSSVWLNSGSQLTFPKEFDSLERNVVLIGEGYFEVKRDTLRAFKVVSGNLETEALGTSFNVNFFNPKQVLVSLLSGKVKIQTKALDESYILEPGQQLQYIPTEKEIKILKVTTETAIGWKDGLLSFKNAGFSEVVESLERWYGVNIQVSGKPSKAWKLSGRYENQNLDLVLDRMSFIENFNYDINKKNIHLKF</sequence>
<accession>A0A512C8Q1</accession>
<dbReference type="Pfam" id="PF16344">
    <property type="entry name" value="FecR_C"/>
    <property type="match status" value="1"/>
</dbReference>
<dbReference type="RefSeq" id="WP_146947301.1">
    <property type="nucleotide sequence ID" value="NZ_BJYV01000003.1"/>
</dbReference>
<reference evidence="3 4" key="1">
    <citation type="submission" date="2019-07" db="EMBL/GenBank/DDBJ databases">
        <title>Whole genome shotgun sequence of Cyclobacterium qasimii NBRC 106168.</title>
        <authorList>
            <person name="Hosoyama A."/>
            <person name="Uohara A."/>
            <person name="Ohji S."/>
            <person name="Ichikawa N."/>
        </authorList>
    </citation>
    <scope>NUCLEOTIDE SEQUENCE [LARGE SCALE GENOMIC DNA]</scope>
    <source>
        <strain evidence="3 4">NBRC 106168</strain>
    </source>
</reference>
<evidence type="ECO:0000259" key="2">
    <source>
        <dbReference type="Pfam" id="PF16344"/>
    </source>
</evidence>
<dbReference type="Proteomes" id="UP000321301">
    <property type="component" value="Unassembled WGS sequence"/>
</dbReference>
<dbReference type="PANTHER" id="PTHR30273">
    <property type="entry name" value="PERIPLASMIC SIGNAL SENSOR AND SIGMA FACTOR ACTIVATOR FECR-RELATED"/>
    <property type="match status" value="1"/>
</dbReference>
<dbReference type="PANTHER" id="PTHR30273:SF2">
    <property type="entry name" value="PROTEIN FECR"/>
    <property type="match status" value="1"/>
</dbReference>
<dbReference type="Gene3D" id="2.60.120.1440">
    <property type="match status" value="1"/>
</dbReference>
<dbReference type="InterPro" id="IPR006860">
    <property type="entry name" value="FecR"/>
</dbReference>
<name>A0A512C8Q1_9BACT</name>
<dbReference type="EMBL" id="BJYV01000003">
    <property type="protein sequence ID" value="GEO20588.1"/>
    <property type="molecule type" value="Genomic_DNA"/>
</dbReference>
<protein>
    <recommendedName>
        <fullName evidence="5">Iron dicitrate transporter FecR</fullName>
    </recommendedName>
</protein>
<keyword evidence="4" id="KW-1185">Reference proteome</keyword>
<feature type="domain" description="FecR protein" evidence="1">
    <location>
        <begin position="147"/>
        <end position="238"/>
    </location>
</feature>